<proteinExistence type="predicted"/>
<protein>
    <submittedName>
        <fullName evidence="1">Uncharacterized protein</fullName>
    </submittedName>
</protein>
<name>A0ABU5JBP2_9ACTN</name>
<sequence length="42" mass="4521">MRRALSDLSALPGDEMLVRLPGLLHYASPDDGTCTLAVRVLP</sequence>
<reference evidence="1 2" key="1">
    <citation type="submission" date="2023-12" db="EMBL/GenBank/DDBJ databases">
        <title>Micromonospora sp. nov., isolated from Atacama Desert.</title>
        <authorList>
            <person name="Carro L."/>
            <person name="Golinska P."/>
            <person name="Klenk H.-P."/>
            <person name="Goodfellow M."/>
        </authorList>
    </citation>
    <scope>NUCLEOTIDE SEQUENCE [LARGE SCALE GENOMIC DNA]</scope>
    <source>
        <strain evidence="1 2">4G53</strain>
    </source>
</reference>
<gene>
    <name evidence="1" type="ORF">U2F25_11130</name>
</gene>
<keyword evidence="2" id="KW-1185">Reference proteome</keyword>
<organism evidence="1 2">
    <name type="scientific">Micromonospora sicca</name>
    <dbReference type="NCBI Taxonomy" id="2202420"/>
    <lineage>
        <taxon>Bacteria</taxon>
        <taxon>Bacillati</taxon>
        <taxon>Actinomycetota</taxon>
        <taxon>Actinomycetes</taxon>
        <taxon>Micromonosporales</taxon>
        <taxon>Micromonosporaceae</taxon>
        <taxon>Micromonospora</taxon>
    </lineage>
</organism>
<dbReference type="EMBL" id="JAXOTQ010000011">
    <property type="protein sequence ID" value="MDZ5490012.1"/>
    <property type="molecule type" value="Genomic_DNA"/>
</dbReference>
<dbReference type="Proteomes" id="UP001290101">
    <property type="component" value="Unassembled WGS sequence"/>
</dbReference>
<dbReference type="RefSeq" id="WP_322440285.1">
    <property type="nucleotide sequence ID" value="NZ_JAXOTQ010000011.1"/>
</dbReference>
<evidence type="ECO:0000313" key="2">
    <source>
        <dbReference type="Proteomes" id="UP001290101"/>
    </source>
</evidence>
<comment type="caution">
    <text evidence="1">The sequence shown here is derived from an EMBL/GenBank/DDBJ whole genome shotgun (WGS) entry which is preliminary data.</text>
</comment>
<evidence type="ECO:0000313" key="1">
    <source>
        <dbReference type="EMBL" id="MDZ5490012.1"/>
    </source>
</evidence>
<accession>A0ABU5JBP2</accession>